<dbReference type="SUPFAM" id="SSF82895">
    <property type="entry name" value="TSP-1 type 1 repeat"/>
    <property type="match status" value="1"/>
</dbReference>
<feature type="binding site" description="axial binding residue" evidence="5">
    <location>
        <position position="542"/>
    </location>
    <ligand>
        <name>heme b</name>
        <dbReference type="ChEBI" id="CHEBI:60344"/>
    </ligand>
    <ligandPart>
        <name>Fe</name>
        <dbReference type="ChEBI" id="CHEBI:18248"/>
    </ligandPart>
</feature>
<dbReference type="GO" id="GO:0005576">
    <property type="term" value="C:extracellular region"/>
    <property type="evidence" value="ECO:0007669"/>
    <property type="project" value="UniProtKB-SubCell"/>
</dbReference>
<keyword evidence="3" id="KW-0732">Signal</keyword>
<dbReference type="PANTHER" id="PTHR11475">
    <property type="entry name" value="OXIDASE/PEROXIDASE"/>
    <property type="match status" value="1"/>
</dbReference>
<keyword evidence="5" id="KW-0479">Metal-binding</keyword>
<evidence type="ECO:0000256" key="2">
    <source>
        <dbReference type="ARBA" id="ARBA00022525"/>
    </source>
</evidence>
<dbReference type="Pfam" id="PF03098">
    <property type="entry name" value="An_peroxidase"/>
    <property type="match status" value="1"/>
</dbReference>
<evidence type="ECO:0000256" key="4">
    <source>
        <dbReference type="ARBA" id="ARBA00023180"/>
    </source>
</evidence>
<name>A0ABD3XKT5_SINWO</name>
<keyword evidence="5" id="KW-0408">Iron</keyword>
<evidence type="ECO:0000256" key="5">
    <source>
        <dbReference type="PIRSR" id="PIRSR619791-2"/>
    </source>
</evidence>
<comment type="subcellular location">
    <subcellularLocation>
        <location evidence="1">Secreted</location>
    </subcellularLocation>
</comment>
<dbReference type="SUPFAM" id="SSF48113">
    <property type="entry name" value="Heme-dependent peroxidases"/>
    <property type="match status" value="1"/>
</dbReference>
<keyword evidence="4" id="KW-0325">Glycoprotein</keyword>
<keyword evidence="5" id="KW-0349">Heme</keyword>
<dbReference type="InterPro" id="IPR019791">
    <property type="entry name" value="Haem_peroxidase_animal"/>
</dbReference>
<dbReference type="EMBL" id="JBJQND010000002">
    <property type="protein sequence ID" value="KAL3886068.1"/>
    <property type="molecule type" value="Genomic_DNA"/>
</dbReference>
<gene>
    <name evidence="6" type="ORF">ACJMK2_026091</name>
</gene>
<protein>
    <submittedName>
        <fullName evidence="6">Uncharacterized protein</fullName>
    </submittedName>
</protein>
<keyword evidence="2" id="KW-0964">Secreted</keyword>
<dbReference type="PROSITE" id="PS50092">
    <property type="entry name" value="TSP1"/>
    <property type="match status" value="1"/>
</dbReference>
<dbReference type="PROSITE" id="PS50292">
    <property type="entry name" value="PEROXIDASE_3"/>
    <property type="match status" value="1"/>
</dbReference>
<dbReference type="InterPro" id="IPR036383">
    <property type="entry name" value="TSP1_rpt_sf"/>
</dbReference>
<evidence type="ECO:0000256" key="3">
    <source>
        <dbReference type="ARBA" id="ARBA00022729"/>
    </source>
</evidence>
<keyword evidence="7" id="KW-1185">Reference proteome</keyword>
<dbReference type="InterPro" id="IPR010255">
    <property type="entry name" value="Haem_peroxidase_sf"/>
</dbReference>
<dbReference type="PANTHER" id="PTHR11475:SF4">
    <property type="entry name" value="CHORION PEROXIDASE"/>
    <property type="match status" value="1"/>
</dbReference>
<evidence type="ECO:0000313" key="6">
    <source>
        <dbReference type="EMBL" id="KAL3886068.1"/>
    </source>
</evidence>
<accession>A0ABD3XKT5</accession>
<dbReference type="Gene3D" id="1.10.640.10">
    <property type="entry name" value="Haem peroxidase domain superfamily, animal type"/>
    <property type="match status" value="1"/>
</dbReference>
<evidence type="ECO:0000313" key="7">
    <source>
        <dbReference type="Proteomes" id="UP001634394"/>
    </source>
</evidence>
<comment type="caution">
    <text evidence="6">The sequence shown here is derived from an EMBL/GenBank/DDBJ whole genome shotgun (WGS) entry which is preliminary data.</text>
</comment>
<reference evidence="6 7" key="1">
    <citation type="submission" date="2024-11" db="EMBL/GenBank/DDBJ databases">
        <title>Chromosome-level genome assembly of the freshwater bivalve Anodonta woodiana.</title>
        <authorList>
            <person name="Chen X."/>
        </authorList>
    </citation>
    <scope>NUCLEOTIDE SEQUENCE [LARGE SCALE GENOMIC DNA]</scope>
    <source>
        <strain evidence="6">MN2024</strain>
        <tissue evidence="6">Gills</tissue>
    </source>
</reference>
<dbReference type="CDD" id="cd09823">
    <property type="entry name" value="peroxinectin_like"/>
    <property type="match status" value="1"/>
</dbReference>
<dbReference type="InterPro" id="IPR000884">
    <property type="entry name" value="TSP1_rpt"/>
</dbReference>
<organism evidence="6 7">
    <name type="scientific">Sinanodonta woodiana</name>
    <name type="common">Chinese pond mussel</name>
    <name type="synonym">Anodonta woodiana</name>
    <dbReference type="NCBI Taxonomy" id="1069815"/>
    <lineage>
        <taxon>Eukaryota</taxon>
        <taxon>Metazoa</taxon>
        <taxon>Spiralia</taxon>
        <taxon>Lophotrochozoa</taxon>
        <taxon>Mollusca</taxon>
        <taxon>Bivalvia</taxon>
        <taxon>Autobranchia</taxon>
        <taxon>Heteroconchia</taxon>
        <taxon>Palaeoheterodonta</taxon>
        <taxon>Unionida</taxon>
        <taxon>Unionoidea</taxon>
        <taxon>Unionidae</taxon>
        <taxon>Unioninae</taxon>
        <taxon>Sinanodonta</taxon>
    </lineage>
</organism>
<dbReference type="FunFam" id="1.10.640.10:FF:000003">
    <property type="entry name" value="chorion peroxidase"/>
    <property type="match status" value="1"/>
</dbReference>
<proteinExistence type="predicted"/>
<dbReference type="InterPro" id="IPR037120">
    <property type="entry name" value="Haem_peroxidase_sf_animal"/>
</dbReference>
<evidence type="ECO:0000256" key="1">
    <source>
        <dbReference type="ARBA" id="ARBA00004613"/>
    </source>
</evidence>
<dbReference type="AlphaFoldDB" id="A0ABD3XKT5"/>
<dbReference type="Proteomes" id="UP001634394">
    <property type="component" value="Unassembled WGS sequence"/>
</dbReference>
<dbReference type="PRINTS" id="PR00457">
    <property type="entry name" value="ANPEROXIDASE"/>
</dbReference>
<sequence>MQAEEHIETLKPFDPTIEQLEPLDSISKRRREILVPIAEQSIEGVAVNMEAEEQTELSELLDPSIEQQVEPLDPITKQPIEPADTIDEPIDNLDKTVLEQMEAISKEQAKNDEILASIVSEFLSTVESNIEAADDQDKTFLKKGIDKIGVSSPQAIIALSGKIFTGVSKLVAEKFNISSQSIEQQLPRQIPILKRLCSFSVLPDCTKAVTSRYRTIDSSCNNLNKRLWGRSFTPFERMMPAFYDSFDQPRQTSVYNEPLTLARTISSQFHVESVLGDLMLDLSHMAMEFGQFLSHDIQRNALSADNIIGYDGSRIDCCQTNRGDPCFPIKIPSDDPYYSQFNRICMNFVRAVATPNLDCSMGQRQQLNQNTHYIDGSQIYGSDVATSKSLRTFVGGKLQTGADPNIPNLLPKDINNDANCQLPLADSNVKCFLAGDVRVNQHPGLISLHTIFMREHNKIAAGLSALNNGWSDQILFDEARKIVGAILQHITYKEFLQAILGDTIMTSYGLKPFTRGYFNGYDSSVNPAIKNEFSTAAFRFGHSMVHDSLKYSGTSHLFKDVFLKPDLVYDISGGVDTIVEGLTDSYSQKVDELFSHQLTRHLFEQQPGSGGDLAAFNIQRGRDHGIPPYLLLKTLCNVGDTVHNPEVWNALSTLYQSQFDIDLFSGGVSENPVDGGKIGPTFACIIAKQFQSLKKGDRYYYERSGNQAFSPAQLDEIRKTTLSKVICRNTGITSIPSNAFVKDTGPSNPTVSCNGVSDIDYNQWKCGWSNWGPWTKCVNFIRFRLRTCRQQKPCGPNVCIGNAFQVEMCVSVMKADIFKVQALIQSFESVLVGQHKNDGVVDINTAQKALQKLSSQDVFKKIEVDTELV</sequence>